<organism evidence="1 2">
    <name type="scientific">Telluria aromaticivorans</name>
    <dbReference type="NCBI Taxonomy" id="2725995"/>
    <lineage>
        <taxon>Bacteria</taxon>
        <taxon>Pseudomonadati</taxon>
        <taxon>Pseudomonadota</taxon>
        <taxon>Betaproteobacteria</taxon>
        <taxon>Burkholderiales</taxon>
        <taxon>Oxalobacteraceae</taxon>
        <taxon>Telluria group</taxon>
        <taxon>Telluria</taxon>
    </lineage>
</organism>
<accession>A0A7Y2JWX7</accession>
<evidence type="ECO:0000313" key="1">
    <source>
        <dbReference type="EMBL" id="NNG22530.1"/>
    </source>
</evidence>
<keyword evidence="2" id="KW-1185">Reference proteome</keyword>
<evidence type="ECO:0000313" key="2">
    <source>
        <dbReference type="Proteomes" id="UP000533905"/>
    </source>
</evidence>
<sequence>MAYRRWKLYFFYQKGKSDAGFTDYFRSFLCCNEFVESKEQTGLLIRTIRDYFVAEKMDAEEAKKY</sequence>
<dbReference type="EMBL" id="JABAIV010000002">
    <property type="protein sequence ID" value="NNG22530.1"/>
    <property type="molecule type" value="Genomic_DNA"/>
</dbReference>
<reference evidence="1 2" key="1">
    <citation type="submission" date="2020-04" db="EMBL/GenBank/DDBJ databases">
        <title>Massilia sp. nov., a cold adapted bacteria isolated from Arctic soil.</title>
        <authorList>
            <person name="Son J."/>
            <person name="Ka J.-O."/>
        </authorList>
    </citation>
    <scope>NUCLEOTIDE SEQUENCE [LARGE SCALE GENOMIC DNA]</scope>
    <source>
        <strain evidence="1 2">ML15P13</strain>
    </source>
</reference>
<protein>
    <submittedName>
        <fullName evidence="1">Uncharacterized protein</fullName>
    </submittedName>
</protein>
<comment type="caution">
    <text evidence="1">The sequence shown here is derived from an EMBL/GenBank/DDBJ whole genome shotgun (WGS) entry which is preliminary data.</text>
</comment>
<gene>
    <name evidence="1" type="ORF">HGB41_05875</name>
</gene>
<dbReference type="AlphaFoldDB" id="A0A7Y2JWX7"/>
<proteinExistence type="predicted"/>
<name>A0A7Y2JWX7_9BURK</name>
<dbReference type="Proteomes" id="UP000533905">
    <property type="component" value="Unassembled WGS sequence"/>
</dbReference>